<name>A0A822YRH2_NELNU</name>
<reference evidence="1 2" key="1">
    <citation type="journal article" date="2020" name="Mol. Biol. Evol.">
        <title>Distinct Expression and Methylation Patterns for Genes with Different Fates following a Single Whole-Genome Duplication in Flowering Plants.</title>
        <authorList>
            <person name="Shi T."/>
            <person name="Rahmani R.S."/>
            <person name="Gugger P.F."/>
            <person name="Wang M."/>
            <person name="Li H."/>
            <person name="Zhang Y."/>
            <person name="Li Z."/>
            <person name="Wang Q."/>
            <person name="Van de Peer Y."/>
            <person name="Marchal K."/>
            <person name="Chen J."/>
        </authorList>
    </citation>
    <scope>NUCLEOTIDE SEQUENCE [LARGE SCALE GENOMIC DNA]</scope>
    <source>
        <tissue evidence="1">Leaf</tissue>
    </source>
</reference>
<evidence type="ECO:0000313" key="1">
    <source>
        <dbReference type="EMBL" id="DAD36794.1"/>
    </source>
</evidence>
<sequence>MYLLSLLYICLKAETLSHLSREYIKYELVLSCVYVA</sequence>
<dbReference type="AlphaFoldDB" id="A0A822YRH2"/>
<keyword evidence="2" id="KW-1185">Reference proteome</keyword>
<accession>A0A822YRH2</accession>
<protein>
    <submittedName>
        <fullName evidence="1">Uncharacterized protein</fullName>
    </submittedName>
</protein>
<proteinExistence type="predicted"/>
<evidence type="ECO:0000313" key="2">
    <source>
        <dbReference type="Proteomes" id="UP000607653"/>
    </source>
</evidence>
<dbReference type="EMBL" id="DUZY01000004">
    <property type="protein sequence ID" value="DAD36794.1"/>
    <property type="molecule type" value="Genomic_DNA"/>
</dbReference>
<comment type="caution">
    <text evidence="1">The sequence shown here is derived from an EMBL/GenBank/DDBJ whole genome shotgun (WGS) entry which is preliminary data.</text>
</comment>
<organism evidence="1 2">
    <name type="scientific">Nelumbo nucifera</name>
    <name type="common">Sacred lotus</name>
    <dbReference type="NCBI Taxonomy" id="4432"/>
    <lineage>
        <taxon>Eukaryota</taxon>
        <taxon>Viridiplantae</taxon>
        <taxon>Streptophyta</taxon>
        <taxon>Embryophyta</taxon>
        <taxon>Tracheophyta</taxon>
        <taxon>Spermatophyta</taxon>
        <taxon>Magnoliopsida</taxon>
        <taxon>Proteales</taxon>
        <taxon>Nelumbonaceae</taxon>
        <taxon>Nelumbo</taxon>
    </lineage>
</organism>
<dbReference type="Proteomes" id="UP000607653">
    <property type="component" value="Unassembled WGS sequence"/>
</dbReference>
<gene>
    <name evidence="1" type="ORF">HUJ06_007435</name>
</gene>